<dbReference type="AlphaFoldDB" id="A0A6P2C601"/>
<dbReference type="EMBL" id="RPFW01000002">
    <property type="protein sequence ID" value="TVZ05531.1"/>
    <property type="molecule type" value="Genomic_DNA"/>
</dbReference>
<evidence type="ECO:0000313" key="2">
    <source>
        <dbReference type="Proteomes" id="UP000460272"/>
    </source>
</evidence>
<organism evidence="1 2">
    <name type="scientific">Trebonia kvetii</name>
    <dbReference type="NCBI Taxonomy" id="2480626"/>
    <lineage>
        <taxon>Bacteria</taxon>
        <taxon>Bacillati</taxon>
        <taxon>Actinomycetota</taxon>
        <taxon>Actinomycetes</taxon>
        <taxon>Streptosporangiales</taxon>
        <taxon>Treboniaceae</taxon>
        <taxon>Trebonia</taxon>
    </lineage>
</organism>
<dbReference type="Proteomes" id="UP000460272">
    <property type="component" value="Unassembled WGS sequence"/>
</dbReference>
<keyword evidence="2" id="KW-1185">Reference proteome</keyword>
<proteinExistence type="predicted"/>
<accession>A0A6P2C601</accession>
<name>A0A6P2C601_9ACTN</name>
<dbReference type="OrthoDB" id="1248892at2"/>
<reference evidence="1 2" key="1">
    <citation type="submission" date="2018-11" db="EMBL/GenBank/DDBJ databases">
        <title>Trebonia kvetii gen.nov., sp.nov., a novel acidophilic actinobacterium, and proposal of the new actinobacterial family Treboniaceae fam. nov.</title>
        <authorList>
            <person name="Rapoport D."/>
            <person name="Sagova-Mareckova M."/>
            <person name="Sedlacek I."/>
            <person name="Provaznik J."/>
            <person name="Kralova S."/>
            <person name="Pavlinic D."/>
            <person name="Benes V."/>
            <person name="Kopecky J."/>
        </authorList>
    </citation>
    <scope>NUCLEOTIDE SEQUENCE [LARGE SCALE GENOMIC DNA]</scope>
    <source>
        <strain evidence="1 2">15Tr583</strain>
    </source>
</reference>
<comment type="caution">
    <text evidence="1">The sequence shown here is derived from an EMBL/GenBank/DDBJ whole genome shotgun (WGS) entry which is preliminary data.</text>
</comment>
<protein>
    <submittedName>
        <fullName evidence="1">Uncharacterized protein</fullName>
    </submittedName>
</protein>
<evidence type="ECO:0000313" key="1">
    <source>
        <dbReference type="EMBL" id="TVZ05531.1"/>
    </source>
</evidence>
<dbReference type="RefSeq" id="WP_145853232.1">
    <property type="nucleotide sequence ID" value="NZ_RPFW01000002.1"/>
</dbReference>
<gene>
    <name evidence="1" type="ORF">EAS64_13450</name>
</gene>
<sequence>MAFKEKLLSSPPPIEAGGRHYNWVWDNVLHMRGAAAAEAALGCTDEDPTHFMPLDRPWIGCVWELPPIQHERDAWVRHMLMPDVADLAGYLGDTMPEGTTGRMG</sequence>